<dbReference type="KEGG" id="cot:CORT_0C02770"/>
<evidence type="ECO:0000313" key="8">
    <source>
        <dbReference type="EMBL" id="CCG25653.1"/>
    </source>
</evidence>
<evidence type="ECO:0008006" key="10">
    <source>
        <dbReference type="Google" id="ProtNLM"/>
    </source>
</evidence>
<keyword evidence="4" id="KW-0863">Zinc-finger</keyword>
<accession>H8X3L5</accession>
<dbReference type="PANTHER" id="PTHR46543">
    <property type="entry name" value="ZINC FINGER CCHC DOMAIN-CONTAINING PROTEIN 7"/>
    <property type="match status" value="1"/>
</dbReference>
<dbReference type="GO" id="GO:0071038">
    <property type="term" value="P:TRAMP-dependent tRNA surveillance pathway"/>
    <property type="evidence" value="ECO:0007669"/>
    <property type="project" value="TreeGrafter"/>
</dbReference>
<dbReference type="GO" id="GO:0071035">
    <property type="term" value="P:nuclear polyadenylation-dependent rRNA catabolic process"/>
    <property type="evidence" value="ECO:0007669"/>
    <property type="project" value="TreeGrafter"/>
</dbReference>
<dbReference type="Proteomes" id="UP000005018">
    <property type="component" value="Chromosome 3"/>
</dbReference>
<dbReference type="GO" id="GO:0071036">
    <property type="term" value="P:nuclear polyadenylation-dependent snoRNA catabolic process"/>
    <property type="evidence" value="ECO:0007669"/>
    <property type="project" value="TreeGrafter"/>
</dbReference>
<dbReference type="RefSeq" id="XP_003868557.1">
    <property type="nucleotide sequence ID" value="XM_003868509.1"/>
</dbReference>
<dbReference type="InterPro" id="IPR051644">
    <property type="entry name" value="TRAMP_AT-DNA-binding"/>
</dbReference>
<dbReference type="OrthoDB" id="774557at2759"/>
<feature type="compositionally biased region" description="Low complexity" evidence="7">
    <location>
        <begin position="561"/>
        <end position="605"/>
    </location>
</feature>
<dbReference type="GO" id="GO:0071039">
    <property type="term" value="P:nuclear polyadenylation-dependent CUT catabolic process"/>
    <property type="evidence" value="ECO:0007669"/>
    <property type="project" value="TreeGrafter"/>
</dbReference>
<dbReference type="HOGENOM" id="CLU_367595_0_0_1"/>
<reference evidence="8 9" key="1">
    <citation type="journal article" date="2012" name="PLoS ONE">
        <title>Sequence and analysis of the genome of the pathogenic yeast Candida orthopsilosis.</title>
        <authorList>
            <person name="Riccombeni A."/>
            <person name="Vidanes G."/>
            <person name="Proux-Wera E."/>
            <person name="Wolfe K.H."/>
            <person name="Butler G."/>
        </authorList>
    </citation>
    <scope>NUCLEOTIDE SEQUENCE [LARGE SCALE GENOMIC DNA]</scope>
    <source>
        <strain evidence="8 9">Co 90-125</strain>
    </source>
</reference>
<evidence type="ECO:0000256" key="3">
    <source>
        <dbReference type="ARBA" id="ARBA00022737"/>
    </source>
</evidence>
<dbReference type="InterPro" id="IPR029005">
    <property type="entry name" value="LIM-bd/SEUSS"/>
</dbReference>
<dbReference type="GeneID" id="14539870"/>
<feature type="region of interest" description="Disordered" evidence="7">
    <location>
        <begin position="534"/>
        <end position="641"/>
    </location>
</feature>
<evidence type="ECO:0000256" key="7">
    <source>
        <dbReference type="SAM" id="MobiDB-lite"/>
    </source>
</evidence>
<feature type="compositionally biased region" description="Low complexity" evidence="7">
    <location>
        <begin position="20"/>
        <end position="48"/>
    </location>
</feature>
<evidence type="ECO:0000256" key="1">
    <source>
        <dbReference type="ARBA" id="ARBA00004123"/>
    </source>
</evidence>
<dbReference type="EMBL" id="HE681721">
    <property type="protein sequence ID" value="CCG25653.1"/>
    <property type="molecule type" value="Genomic_DNA"/>
</dbReference>
<dbReference type="GO" id="GO:0003723">
    <property type="term" value="F:RNA binding"/>
    <property type="evidence" value="ECO:0007669"/>
    <property type="project" value="TreeGrafter"/>
</dbReference>
<gene>
    <name evidence="8" type="ORF">CORT_0C02770</name>
</gene>
<organism evidence="8 9">
    <name type="scientific">Candida orthopsilosis (strain 90-125)</name>
    <name type="common">Yeast</name>
    <dbReference type="NCBI Taxonomy" id="1136231"/>
    <lineage>
        <taxon>Eukaryota</taxon>
        <taxon>Fungi</taxon>
        <taxon>Dikarya</taxon>
        <taxon>Ascomycota</taxon>
        <taxon>Saccharomycotina</taxon>
        <taxon>Pichiomycetes</taxon>
        <taxon>Debaryomycetaceae</taxon>
        <taxon>Candida/Lodderomyces clade</taxon>
        <taxon>Candida</taxon>
    </lineage>
</organism>
<dbReference type="GO" id="GO:0071031">
    <property type="term" value="P:nuclear mRNA surveillance of mRNA 3'-end processing"/>
    <property type="evidence" value="ECO:0007669"/>
    <property type="project" value="TreeGrafter"/>
</dbReference>
<dbReference type="PANTHER" id="PTHR46543:SF1">
    <property type="entry name" value="ZINC FINGER CCHC DOMAIN-CONTAINING PROTEIN 7"/>
    <property type="match status" value="1"/>
</dbReference>
<dbReference type="AlphaFoldDB" id="H8X3L5"/>
<feature type="compositionally biased region" description="Polar residues" evidence="7">
    <location>
        <begin position="1"/>
        <end position="19"/>
    </location>
</feature>
<dbReference type="GO" id="GO:0031499">
    <property type="term" value="C:TRAMP complex"/>
    <property type="evidence" value="ECO:0007669"/>
    <property type="project" value="TreeGrafter"/>
</dbReference>
<keyword evidence="2" id="KW-0479">Metal-binding</keyword>
<proteinExistence type="predicted"/>
<sequence length="641" mass="70550">MNVNSQSHQQQVFAQTPHNQFQQPLQSAPLPQQQQQQQQQQQPFQRQAINSLAGNNSGVQHQRPNRTPAQQFMRQPNGNSAQQMEIGNESVPNTSRPGLQRNSNFNGSTVSVQSVPTNTQNLQPNGNIVNGRPVPLSRTMSQQATVQTNSGNDSQGHTPAVGNSQSPLSSQGNQKSSANDPTSSHALNQQGHQGGIKQAPGGIIFQQPGSQIPVPPSFNMGFVDGNAAFIPASRNKFPPGQNQQQPILTPAEQIQQEFNARIIKRNLGNAAAMRVLDLIDFLSNEAHDNLRNVEFWQRITPAYFLSNSTLRLNFSKSITSEIDKSLSEVTGLNFSFLKLAGKGINDSNLANHFELNTNTAPRFFSSCVLQSEFSRFSIFLPGMKFQVLNNGSIIIVSKLEIDLIYKDDSTSKLNGNVKILMSRDLRIEWIDVNCLTYESLINLNSLNKSPSKSKSANDVYYNSKTIQNVSTFGLGKINTRNLQLADILTHMKHLMDFSQLNNIKSPQRALELLLTTPQATIPANFQMARGAFPNGFGVPSQSQPMQFQGPPPVAATAQKHLQQSSMQSQSPLPQSQLNQQLPRSMNQEAQKSNASSNSSAQKEANISSPSPKTVTEEEPRKRRKASIGSIALNAEINKKRK</sequence>
<feature type="compositionally biased region" description="Polar residues" evidence="7">
    <location>
        <begin position="49"/>
        <end position="128"/>
    </location>
</feature>
<dbReference type="Pfam" id="PF01803">
    <property type="entry name" value="LIM_bind"/>
    <property type="match status" value="1"/>
</dbReference>
<comment type="subcellular location">
    <subcellularLocation>
        <location evidence="1">Nucleus</location>
    </subcellularLocation>
</comment>
<evidence type="ECO:0000256" key="5">
    <source>
        <dbReference type="ARBA" id="ARBA00022833"/>
    </source>
</evidence>
<evidence type="ECO:0000256" key="6">
    <source>
        <dbReference type="ARBA" id="ARBA00023242"/>
    </source>
</evidence>
<dbReference type="GO" id="GO:0008270">
    <property type="term" value="F:zinc ion binding"/>
    <property type="evidence" value="ECO:0007669"/>
    <property type="project" value="UniProtKB-KW"/>
</dbReference>
<dbReference type="eggNOG" id="ENOG502S0PM">
    <property type="taxonomic scope" value="Eukaryota"/>
</dbReference>
<keyword evidence="6" id="KW-0539">Nucleus</keyword>
<keyword evidence="9" id="KW-1185">Reference proteome</keyword>
<protein>
    <recommendedName>
        <fullName evidence="10">Morphogenetic regulator of filamentous growth protein 1</fullName>
    </recommendedName>
</protein>
<dbReference type="GO" id="GO:0071037">
    <property type="term" value="P:nuclear polyadenylation-dependent snRNA catabolic process"/>
    <property type="evidence" value="ECO:0007669"/>
    <property type="project" value="TreeGrafter"/>
</dbReference>
<feature type="compositionally biased region" description="Polar residues" evidence="7">
    <location>
        <begin position="138"/>
        <end position="191"/>
    </location>
</feature>
<feature type="region of interest" description="Disordered" evidence="7">
    <location>
        <begin position="1"/>
        <end position="210"/>
    </location>
</feature>
<evidence type="ECO:0000256" key="2">
    <source>
        <dbReference type="ARBA" id="ARBA00022723"/>
    </source>
</evidence>
<name>H8X3L5_CANO9</name>
<keyword evidence="3" id="KW-0677">Repeat</keyword>
<keyword evidence="5" id="KW-0862">Zinc</keyword>
<evidence type="ECO:0000313" key="9">
    <source>
        <dbReference type="Proteomes" id="UP000005018"/>
    </source>
</evidence>
<evidence type="ECO:0000256" key="4">
    <source>
        <dbReference type="ARBA" id="ARBA00022771"/>
    </source>
</evidence>